<keyword evidence="11" id="KW-1185">Reference proteome</keyword>
<feature type="transmembrane region" description="Helical" evidence="9">
    <location>
        <begin position="226"/>
        <end position="251"/>
    </location>
</feature>
<gene>
    <name evidence="10" type="ORF">BOTBODRAFT_67910</name>
</gene>
<organism evidence="10 11">
    <name type="scientific">Botryobasidium botryosum (strain FD-172 SS1)</name>
    <dbReference type="NCBI Taxonomy" id="930990"/>
    <lineage>
        <taxon>Eukaryota</taxon>
        <taxon>Fungi</taxon>
        <taxon>Dikarya</taxon>
        <taxon>Basidiomycota</taxon>
        <taxon>Agaricomycotina</taxon>
        <taxon>Agaricomycetes</taxon>
        <taxon>Cantharellales</taxon>
        <taxon>Botryobasidiaceae</taxon>
        <taxon>Botryobasidium</taxon>
    </lineage>
</organism>
<sequence>MSEEKYRGGEPIHPVNSRSVPANLHIVDLVSKPAWLHNWERLRPIWLLECMAEATGAFMYTYAGVGATAAFIVGGFAKEEGIGALLNIGLAYGLGIVFAITVCGMTSGGHFSPSVTIAFALFRGFSWRKVPGYILSQIFGAFLACLIVYGQYRQQILEIEESLMAAKLESVIFSPQGTAGIFAIYPNAGQNLGNVLMNEFFVCFFLGLVIWGVIDPSNIFVTPSSIPFVVGLAYTALIWGYVPVTLAANAARDLGGRFAVLAIWGTSSWPGRYAAISALTNIPATILAALFYELFLADSSRVVVKAAREVVANADAHREHKAYKYNLEINRRRTPEDSAEVAHNEHVKPMA</sequence>
<dbReference type="GO" id="GO:0015250">
    <property type="term" value="F:water channel activity"/>
    <property type="evidence" value="ECO:0007669"/>
    <property type="project" value="TreeGrafter"/>
</dbReference>
<evidence type="ECO:0008006" key="12">
    <source>
        <dbReference type="Google" id="ProtNLM"/>
    </source>
</evidence>
<dbReference type="Pfam" id="PF00230">
    <property type="entry name" value="MIP"/>
    <property type="match status" value="1"/>
</dbReference>
<dbReference type="PANTHER" id="PTHR43829:SF14">
    <property type="entry name" value="AQUAPORIN 3"/>
    <property type="match status" value="1"/>
</dbReference>
<keyword evidence="3 8" id="KW-0813">Transport</keyword>
<dbReference type="GO" id="GO:0005886">
    <property type="term" value="C:plasma membrane"/>
    <property type="evidence" value="ECO:0007669"/>
    <property type="project" value="TreeGrafter"/>
</dbReference>
<feature type="transmembrane region" description="Helical" evidence="9">
    <location>
        <begin position="195"/>
        <end position="214"/>
    </location>
</feature>
<dbReference type="EMBL" id="KL198057">
    <property type="protein sequence ID" value="KDQ11549.1"/>
    <property type="molecule type" value="Genomic_DNA"/>
</dbReference>
<keyword evidence="4 8" id="KW-0812">Transmembrane</keyword>
<keyword evidence="6 9" id="KW-1133">Transmembrane helix</keyword>
<evidence type="ECO:0000256" key="9">
    <source>
        <dbReference type="SAM" id="Phobius"/>
    </source>
</evidence>
<dbReference type="PANTHER" id="PTHR43829">
    <property type="entry name" value="AQUAPORIN OR AQUAGLYCEROPORIN RELATED"/>
    <property type="match status" value="1"/>
</dbReference>
<name>A0A067M7K5_BOTB1</name>
<feature type="transmembrane region" description="Helical" evidence="9">
    <location>
        <begin position="89"/>
        <end position="110"/>
    </location>
</feature>
<dbReference type="Gene3D" id="1.20.1080.10">
    <property type="entry name" value="Glycerol uptake facilitator protein"/>
    <property type="match status" value="1"/>
</dbReference>
<dbReference type="STRING" id="930990.A0A067M7K5"/>
<dbReference type="PRINTS" id="PR00783">
    <property type="entry name" value="MINTRINSICP"/>
</dbReference>
<dbReference type="InterPro" id="IPR023271">
    <property type="entry name" value="Aquaporin-like"/>
</dbReference>
<accession>A0A067M7K5</accession>
<comment type="similarity">
    <text evidence="2 8">Belongs to the MIP/aquaporin (TC 1.A.8) family.</text>
</comment>
<evidence type="ECO:0000313" key="11">
    <source>
        <dbReference type="Proteomes" id="UP000027195"/>
    </source>
</evidence>
<evidence type="ECO:0000256" key="1">
    <source>
        <dbReference type="ARBA" id="ARBA00004141"/>
    </source>
</evidence>
<feature type="transmembrane region" description="Helical" evidence="9">
    <location>
        <begin position="57"/>
        <end position="77"/>
    </location>
</feature>
<dbReference type="HOGENOM" id="CLU_020019_6_1_1"/>
<keyword evidence="5" id="KW-0677">Repeat</keyword>
<feature type="transmembrane region" description="Helical" evidence="9">
    <location>
        <begin position="271"/>
        <end position="292"/>
    </location>
</feature>
<dbReference type="OrthoDB" id="3222at2759"/>
<keyword evidence="7 9" id="KW-0472">Membrane</keyword>
<evidence type="ECO:0000256" key="4">
    <source>
        <dbReference type="ARBA" id="ARBA00022692"/>
    </source>
</evidence>
<evidence type="ECO:0000313" key="10">
    <source>
        <dbReference type="EMBL" id="KDQ11549.1"/>
    </source>
</evidence>
<evidence type="ECO:0000256" key="8">
    <source>
        <dbReference type="RuleBase" id="RU000477"/>
    </source>
</evidence>
<feature type="transmembrane region" description="Helical" evidence="9">
    <location>
        <begin position="171"/>
        <end position="189"/>
    </location>
</feature>
<dbReference type="InterPro" id="IPR000425">
    <property type="entry name" value="MIP"/>
</dbReference>
<proteinExistence type="inferred from homology"/>
<dbReference type="SUPFAM" id="SSF81338">
    <property type="entry name" value="Aquaporin-like"/>
    <property type="match status" value="1"/>
</dbReference>
<evidence type="ECO:0000256" key="3">
    <source>
        <dbReference type="ARBA" id="ARBA00022448"/>
    </source>
</evidence>
<dbReference type="Proteomes" id="UP000027195">
    <property type="component" value="Unassembled WGS sequence"/>
</dbReference>
<dbReference type="AlphaFoldDB" id="A0A067M7K5"/>
<evidence type="ECO:0000256" key="2">
    <source>
        <dbReference type="ARBA" id="ARBA00006175"/>
    </source>
</evidence>
<evidence type="ECO:0000256" key="7">
    <source>
        <dbReference type="ARBA" id="ARBA00023136"/>
    </source>
</evidence>
<protein>
    <recommendedName>
        <fullName evidence="12">Aquaporin</fullName>
    </recommendedName>
</protein>
<evidence type="ECO:0000256" key="6">
    <source>
        <dbReference type="ARBA" id="ARBA00022989"/>
    </source>
</evidence>
<comment type="subcellular location">
    <subcellularLocation>
        <location evidence="1">Membrane</location>
        <topology evidence="1">Multi-pass membrane protein</topology>
    </subcellularLocation>
</comment>
<dbReference type="InParanoid" id="A0A067M7K5"/>
<dbReference type="InterPro" id="IPR050363">
    <property type="entry name" value="MIP/Aquaporin"/>
</dbReference>
<feature type="transmembrane region" description="Helical" evidence="9">
    <location>
        <begin position="130"/>
        <end position="150"/>
    </location>
</feature>
<dbReference type="GO" id="GO:0015254">
    <property type="term" value="F:glycerol channel activity"/>
    <property type="evidence" value="ECO:0007669"/>
    <property type="project" value="TreeGrafter"/>
</dbReference>
<reference evidence="11" key="1">
    <citation type="journal article" date="2014" name="Proc. Natl. Acad. Sci. U.S.A.">
        <title>Extensive sampling of basidiomycete genomes demonstrates inadequacy of the white-rot/brown-rot paradigm for wood decay fungi.</title>
        <authorList>
            <person name="Riley R."/>
            <person name="Salamov A.A."/>
            <person name="Brown D.W."/>
            <person name="Nagy L.G."/>
            <person name="Floudas D."/>
            <person name="Held B.W."/>
            <person name="Levasseur A."/>
            <person name="Lombard V."/>
            <person name="Morin E."/>
            <person name="Otillar R."/>
            <person name="Lindquist E.A."/>
            <person name="Sun H."/>
            <person name="LaButti K.M."/>
            <person name="Schmutz J."/>
            <person name="Jabbour D."/>
            <person name="Luo H."/>
            <person name="Baker S.E."/>
            <person name="Pisabarro A.G."/>
            <person name="Walton J.D."/>
            <person name="Blanchette R.A."/>
            <person name="Henrissat B."/>
            <person name="Martin F."/>
            <person name="Cullen D."/>
            <person name="Hibbett D.S."/>
            <person name="Grigoriev I.V."/>
        </authorList>
    </citation>
    <scope>NUCLEOTIDE SEQUENCE [LARGE SCALE GENOMIC DNA]</scope>
    <source>
        <strain evidence="11">FD-172 SS1</strain>
    </source>
</reference>
<evidence type="ECO:0000256" key="5">
    <source>
        <dbReference type="ARBA" id="ARBA00022737"/>
    </source>
</evidence>